<protein>
    <submittedName>
        <fullName evidence="1">Uncharacterized protein</fullName>
    </submittedName>
</protein>
<dbReference type="EMBL" id="JAZHXI010000016">
    <property type="protein sequence ID" value="KAL2063159.1"/>
    <property type="molecule type" value="Genomic_DNA"/>
</dbReference>
<organism evidence="1 2">
    <name type="scientific">Oculimacula yallundae</name>
    <dbReference type="NCBI Taxonomy" id="86028"/>
    <lineage>
        <taxon>Eukaryota</taxon>
        <taxon>Fungi</taxon>
        <taxon>Dikarya</taxon>
        <taxon>Ascomycota</taxon>
        <taxon>Pezizomycotina</taxon>
        <taxon>Leotiomycetes</taxon>
        <taxon>Helotiales</taxon>
        <taxon>Ploettnerulaceae</taxon>
        <taxon>Oculimacula</taxon>
    </lineage>
</organism>
<name>A0ABR4BZS8_9HELO</name>
<keyword evidence="2" id="KW-1185">Reference proteome</keyword>
<evidence type="ECO:0000313" key="1">
    <source>
        <dbReference type="EMBL" id="KAL2063159.1"/>
    </source>
</evidence>
<proteinExistence type="predicted"/>
<dbReference type="Proteomes" id="UP001595075">
    <property type="component" value="Unassembled WGS sequence"/>
</dbReference>
<evidence type="ECO:0000313" key="2">
    <source>
        <dbReference type="Proteomes" id="UP001595075"/>
    </source>
</evidence>
<sequence length="274" mass="30965">MSIMSSRPVRDDFNGLPVELRRMIYNLAADRDPDRNSFAPKRIHVKVHSQLRFLPPPLAVVGQQTPEGQFRYDFWLEFRNPAAHNVNFVNQETYRDYLDRYPNVLELRGHHRLSDIVRFNAEIDTIVMHGLSLFILADFATPIASPVGPGGITGQGPPALLRSQQLLGFQLIQRLESNLSNNMAGSRWLQANVLTGLMTGAFFVNNTLLAGVATTYNLRVVYFAEAAHCFVNLPLAWRPTQIVSQNNNSYGALIDNRADFIREFMRIPSFPPLA</sequence>
<comment type="caution">
    <text evidence="1">The sequence shown here is derived from an EMBL/GenBank/DDBJ whole genome shotgun (WGS) entry which is preliminary data.</text>
</comment>
<gene>
    <name evidence="1" type="ORF">VTL71DRAFT_6231</name>
</gene>
<reference evidence="1 2" key="1">
    <citation type="journal article" date="2024" name="Commun. Biol.">
        <title>Comparative genomic analysis of thermophilic fungi reveals convergent evolutionary adaptations and gene losses.</title>
        <authorList>
            <person name="Steindorff A.S."/>
            <person name="Aguilar-Pontes M.V."/>
            <person name="Robinson A.J."/>
            <person name="Andreopoulos B."/>
            <person name="LaButti K."/>
            <person name="Kuo A."/>
            <person name="Mondo S."/>
            <person name="Riley R."/>
            <person name="Otillar R."/>
            <person name="Haridas S."/>
            <person name="Lipzen A."/>
            <person name="Grimwood J."/>
            <person name="Schmutz J."/>
            <person name="Clum A."/>
            <person name="Reid I.D."/>
            <person name="Moisan M.C."/>
            <person name="Butler G."/>
            <person name="Nguyen T.T.M."/>
            <person name="Dewar K."/>
            <person name="Conant G."/>
            <person name="Drula E."/>
            <person name="Henrissat B."/>
            <person name="Hansel C."/>
            <person name="Singer S."/>
            <person name="Hutchinson M.I."/>
            <person name="de Vries R.P."/>
            <person name="Natvig D.O."/>
            <person name="Powell A.J."/>
            <person name="Tsang A."/>
            <person name="Grigoriev I.V."/>
        </authorList>
    </citation>
    <scope>NUCLEOTIDE SEQUENCE [LARGE SCALE GENOMIC DNA]</scope>
    <source>
        <strain evidence="1 2">CBS 494.80</strain>
    </source>
</reference>
<accession>A0ABR4BZS8</accession>